<organism evidence="8 9">
    <name type="scientific">Caenorhabditis remanei</name>
    <name type="common">Caenorhabditis vulgaris</name>
    <dbReference type="NCBI Taxonomy" id="31234"/>
    <lineage>
        <taxon>Eukaryota</taxon>
        <taxon>Metazoa</taxon>
        <taxon>Ecdysozoa</taxon>
        <taxon>Nematoda</taxon>
        <taxon>Chromadorea</taxon>
        <taxon>Rhabditida</taxon>
        <taxon>Rhabditina</taxon>
        <taxon>Rhabditomorpha</taxon>
        <taxon>Rhabditoidea</taxon>
        <taxon>Rhabditidae</taxon>
        <taxon>Peloderinae</taxon>
        <taxon>Caenorhabditis</taxon>
    </lineage>
</organism>
<comment type="function">
    <text evidence="6">Forms chloride channels.</text>
</comment>
<gene>
    <name evidence="8" type="ORF">GCK72_013885</name>
</gene>
<accession>A0A6A5GSH6</accession>
<dbReference type="GO" id="GO:0005886">
    <property type="term" value="C:plasma membrane"/>
    <property type="evidence" value="ECO:0007669"/>
    <property type="project" value="UniProtKB-SubCell"/>
</dbReference>
<keyword evidence="6" id="KW-1003">Cell membrane</keyword>
<comment type="caution">
    <text evidence="8">The sequence shown here is derived from an EMBL/GenBank/DDBJ whole genome shotgun (WGS) entry which is preliminary data.</text>
</comment>
<evidence type="ECO:0000256" key="5">
    <source>
        <dbReference type="ARBA" id="ARBA00034769"/>
    </source>
</evidence>
<feature type="compositionally biased region" description="Polar residues" evidence="7">
    <location>
        <begin position="412"/>
        <end position="440"/>
    </location>
</feature>
<proteinExistence type="inferred from homology"/>
<feature type="region of interest" description="Disordered" evidence="7">
    <location>
        <begin position="373"/>
        <end position="469"/>
    </location>
</feature>
<dbReference type="AlphaFoldDB" id="A0A6A5GSH6"/>
<protein>
    <recommendedName>
        <fullName evidence="6">Bestrophin homolog</fullName>
    </recommendedName>
</protein>
<dbReference type="GeneID" id="9828708"/>
<reference evidence="8 9" key="1">
    <citation type="submission" date="2019-12" db="EMBL/GenBank/DDBJ databases">
        <title>Chromosome-level assembly of the Caenorhabditis remanei genome.</title>
        <authorList>
            <person name="Teterina A.A."/>
            <person name="Willis J.H."/>
            <person name="Phillips P.C."/>
        </authorList>
    </citation>
    <scope>NUCLEOTIDE SEQUENCE [LARGE SCALE GENOMIC DNA]</scope>
    <source>
        <strain evidence="8 9">PX506</strain>
        <tissue evidence="8">Whole organism</tissue>
    </source>
</reference>
<dbReference type="KEGG" id="crq:GCK72_013885"/>
<feature type="compositionally biased region" description="Basic residues" evidence="7">
    <location>
        <begin position="392"/>
        <end position="401"/>
    </location>
</feature>
<keyword evidence="6" id="KW-0869">Chloride channel</keyword>
<keyword evidence="6" id="KW-0813">Transport</keyword>
<comment type="similarity">
    <text evidence="5 6">Belongs to the anion channel-forming bestrophin (TC 1.A.46) family. Calcium-sensitive chloride channel subfamily.</text>
</comment>
<evidence type="ECO:0000256" key="6">
    <source>
        <dbReference type="RuleBase" id="RU363126"/>
    </source>
</evidence>
<feature type="transmembrane region" description="Helical" evidence="6">
    <location>
        <begin position="31"/>
        <end position="52"/>
    </location>
</feature>
<keyword evidence="4 6" id="KW-0472">Membrane</keyword>
<dbReference type="EMBL" id="WUAV01000004">
    <property type="protein sequence ID" value="KAF1757429.1"/>
    <property type="molecule type" value="Genomic_DNA"/>
</dbReference>
<dbReference type="Pfam" id="PF01062">
    <property type="entry name" value="Bestrophin"/>
    <property type="match status" value="1"/>
</dbReference>
<evidence type="ECO:0000313" key="8">
    <source>
        <dbReference type="EMBL" id="KAF1757429.1"/>
    </source>
</evidence>
<keyword evidence="6" id="KW-0406">Ion transport</keyword>
<keyword evidence="6" id="KW-0407">Ion channel</keyword>
<sequence>MTVSYALSVSSARYSAFLRLLRKWKGSVVKAVWAELLVWICLYATISIIIFWIIPTQYRTALNKEAARLDNLLGILDIKFMLGFFVTIVVDRWKTILQNISFIETVALSVSTIIRGTDDNSRLARRSIIRYLVLSQAMVYRDISMRVRRRFPTMKSLMEAGFIFENELHELEQTETGYNKYWVPVNWCNSIVWRMQEQKYIEAPVSTNNVLNNIRDFRTQLENLCKFDWVPIPIAYPQIVFLAVRIHFFFTLFTRQYIPLETDEFLWYRCIPLIPATSFFLYLGWMKVAEALLNPFGEDDDDFEGNWVIDKNIKTGMQIVDDSHGECPILNIDQFSDPKFGPMYPSILVEHPHVYQGSAADVVIPESEKSKMVHVDSKTSVASGESKERQSSIRRRFRRLSSRLNLRRSESQPPHSKGQTIKSPGAESTHSAFSNLQFVTEENEDPRFELRIDMDENSDKKDKKDNKLP</sequence>
<evidence type="ECO:0000256" key="2">
    <source>
        <dbReference type="ARBA" id="ARBA00022692"/>
    </source>
</evidence>
<dbReference type="GO" id="GO:0005254">
    <property type="term" value="F:chloride channel activity"/>
    <property type="evidence" value="ECO:0007669"/>
    <property type="project" value="UniProtKB-KW"/>
</dbReference>
<feature type="transmembrane region" description="Helical" evidence="6">
    <location>
        <begin position="72"/>
        <end position="90"/>
    </location>
</feature>
<dbReference type="InterPro" id="IPR000615">
    <property type="entry name" value="Bestrophin"/>
</dbReference>
<dbReference type="PANTHER" id="PTHR10736">
    <property type="entry name" value="BESTROPHIN"/>
    <property type="match status" value="1"/>
</dbReference>
<evidence type="ECO:0000256" key="1">
    <source>
        <dbReference type="ARBA" id="ARBA00004141"/>
    </source>
</evidence>
<feature type="compositionally biased region" description="Basic and acidic residues" evidence="7">
    <location>
        <begin position="445"/>
        <end position="469"/>
    </location>
</feature>
<keyword evidence="3 6" id="KW-1133">Transmembrane helix</keyword>
<keyword evidence="2 6" id="KW-0812">Transmembrane</keyword>
<dbReference type="GO" id="GO:0034707">
    <property type="term" value="C:chloride channel complex"/>
    <property type="evidence" value="ECO:0007669"/>
    <property type="project" value="UniProtKB-KW"/>
</dbReference>
<dbReference type="CTD" id="9828708"/>
<evidence type="ECO:0000256" key="4">
    <source>
        <dbReference type="ARBA" id="ARBA00023136"/>
    </source>
</evidence>
<evidence type="ECO:0000313" key="9">
    <source>
        <dbReference type="Proteomes" id="UP000483820"/>
    </source>
</evidence>
<evidence type="ECO:0000256" key="3">
    <source>
        <dbReference type="ARBA" id="ARBA00022989"/>
    </source>
</evidence>
<dbReference type="PANTHER" id="PTHR10736:SF27">
    <property type="entry name" value="BESTROPHIN HOMOLOG"/>
    <property type="match status" value="1"/>
</dbReference>
<dbReference type="Proteomes" id="UP000483820">
    <property type="component" value="Chromosome IV"/>
</dbReference>
<comment type="subcellular location">
    <subcellularLocation>
        <location evidence="6">Cell membrane</location>
        <topology evidence="6">Multi-pass membrane protein</topology>
    </subcellularLocation>
    <subcellularLocation>
        <location evidence="1">Membrane</location>
        <topology evidence="1">Multi-pass membrane protein</topology>
    </subcellularLocation>
</comment>
<name>A0A6A5GSH6_CAERE</name>
<dbReference type="RefSeq" id="XP_003107758.2">
    <property type="nucleotide sequence ID" value="XM_003107710.2"/>
</dbReference>
<evidence type="ECO:0000256" key="7">
    <source>
        <dbReference type="SAM" id="MobiDB-lite"/>
    </source>
</evidence>
<keyword evidence="6" id="KW-0868">Chloride</keyword>
<dbReference type="InterPro" id="IPR021134">
    <property type="entry name" value="Bestrophin-like"/>
</dbReference>